<sequence>MKSKTKKVTKSELQKKLWKLLSEKIRKERPMCELCKIKPATQVHHIFSRRFKSTMFDEDNLISICNGCHLKTHIDPEWARRKVIEKIGEEKYDELYQKAHNTTLDWSLQEYLEAIAKLSETSSKS</sequence>
<dbReference type="Proteomes" id="UP000236910">
    <property type="component" value="Unassembled WGS sequence"/>
</dbReference>
<name>A0A2J6X8Z4_9BACT</name>
<feature type="domain" description="HNH" evidence="1">
    <location>
        <begin position="32"/>
        <end position="73"/>
    </location>
</feature>
<dbReference type="Pfam" id="PF01844">
    <property type="entry name" value="HNH"/>
    <property type="match status" value="1"/>
</dbReference>
<dbReference type="InterPro" id="IPR002711">
    <property type="entry name" value="HNH"/>
</dbReference>
<dbReference type="AlphaFoldDB" id="A0A2J6X8Z4"/>
<gene>
    <name evidence="2" type="ORF">C0175_01145</name>
</gene>
<dbReference type="GO" id="GO:0004519">
    <property type="term" value="F:endonuclease activity"/>
    <property type="evidence" value="ECO:0007669"/>
    <property type="project" value="InterPro"/>
</dbReference>
<evidence type="ECO:0000313" key="3">
    <source>
        <dbReference type="Proteomes" id="UP000236910"/>
    </source>
</evidence>
<evidence type="ECO:0000313" key="2">
    <source>
        <dbReference type="EMBL" id="PMP83794.1"/>
    </source>
</evidence>
<protein>
    <recommendedName>
        <fullName evidence="1">HNH domain-containing protein</fullName>
    </recommendedName>
</protein>
<dbReference type="CDD" id="cd00085">
    <property type="entry name" value="HNHc"/>
    <property type="match status" value="1"/>
</dbReference>
<comment type="caution">
    <text evidence="2">The sequence shown here is derived from an EMBL/GenBank/DDBJ whole genome shotgun (WGS) entry which is preliminary data.</text>
</comment>
<accession>A0A2J6X8Z4</accession>
<proteinExistence type="predicted"/>
<dbReference type="GO" id="GO:0008270">
    <property type="term" value="F:zinc ion binding"/>
    <property type="evidence" value="ECO:0007669"/>
    <property type="project" value="InterPro"/>
</dbReference>
<evidence type="ECO:0000259" key="1">
    <source>
        <dbReference type="Pfam" id="PF01844"/>
    </source>
</evidence>
<dbReference type="GO" id="GO:0003676">
    <property type="term" value="F:nucleic acid binding"/>
    <property type="evidence" value="ECO:0007669"/>
    <property type="project" value="InterPro"/>
</dbReference>
<dbReference type="EMBL" id="PNIX01000067">
    <property type="protein sequence ID" value="PMP83794.1"/>
    <property type="molecule type" value="Genomic_DNA"/>
</dbReference>
<organism evidence="2 3">
    <name type="scientific">Caldisericum exile</name>
    <dbReference type="NCBI Taxonomy" id="693075"/>
    <lineage>
        <taxon>Bacteria</taxon>
        <taxon>Pseudomonadati</taxon>
        <taxon>Caldisericota/Cryosericota group</taxon>
        <taxon>Caldisericota</taxon>
        <taxon>Caldisericia</taxon>
        <taxon>Caldisericales</taxon>
        <taxon>Caldisericaceae</taxon>
        <taxon>Caldisericum</taxon>
    </lineage>
</organism>
<reference evidence="2 3" key="1">
    <citation type="submission" date="2018-01" db="EMBL/GenBank/DDBJ databases">
        <title>Metagenomic assembled genomes from two thermal pools in the Uzon Caldera, Kamchatka, Russia.</title>
        <authorList>
            <person name="Wilkins L."/>
            <person name="Ettinger C."/>
        </authorList>
    </citation>
    <scope>NUCLEOTIDE SEQUENCE [LARGE SCALE GENOMIC DNA]</scope>
    <source>
        <strain evidence="2">ARK-10</strain>
    </source>
</reference>
<dbReference type="InterPro" id="IPR003615">
    <property type="entry name" value="HNH_nuc"/>
</dbReference>
<dbReference type="Gene3D" id="1.10.30.50">
    <property type="match status" value="1"/>
</dbReference>